<dbReference type="EnsemblMetazoa" id="AGAP003572-RA">
    <property type="protein sequence ID" value="AGAP003572-PA"/>
    <property type="gene ID" value="AGAP003572"/>
</dbReference>
<dbReference type="Pfam" id="PF02140">
    <property type="entry name" value="SUEL_Lectin"/>
    <property type="match status" value="2"/>
</dbReference>
<dbReference type="InParanoid" id="A0A1S4GJ47"/>
<evidence type="ECO:0000313" key="7">
    <source>
        <dbReference type="Proteomes" id="UP000007062"/>
    </source>
</evidence>
<dbReference type="InterPro" id="IPR043159">
    <property type="entry name" value="Lectin_gal-bd_sf"/>
</dbReference>
<reference evidence="6 7" key="2">
    <citation type="journal article" date="2004" name="Trends Parasitol.">
        <title>The Anopheles gambiae genome: an update.</title>
        <authorList>
            <person name="Mongin E."/>
            <person name="Louis C."/>
            <person name="Holt R.A."/>
            <person name="Birney E."/>
            <person name="Collins F.H."/>
        </authorList>
    </citation>
    <scope>NUCLEOTIDE SEQUENCE [LARGE SCALE GENOMIC DNA]</scope>
    <source>
        <strain evidence="6 7">PEST</strain>
    </source>
</reference>
<protein>
    <recommendedName>
        <fullName evidence="5">SUEL-type lectin domain-containing protein</fullName>
    </recommendedName>
</protein>
<dbReference type="GO" id="GO:0030246">
    <property type="term" value="F:carbohydrate binding"/>
    <property type="evidence" value="ECO:0007669"/>
    <property type="project" value="UniProtKB-KW"/>
</dbReference>
<keyword evidence="7" id="KW-1185">Reference proteome</keyword>
<organism evidence="6 7">
    <name type="scientific">Anopheles gambiae</name>
    <name type="common">African malaria mosquito</name>
    <dbReference type="NCBI Taxonomy" id="7165"/>
    <lineage>
        <taxon>Eukaryota</taxon>
        <taxon>Metazoa</taxon>
        <taxon>Ecdysozoa</taxon>
        <taxon>Arthropoda</taxon>
        <taxon>Hexapoda</taxon>
        <taxon>Insecta</taxon>
        <taxon>Pterygota</taxon>
        <taxon>Neoptera</taxon>
        <taxon>Endopterygota</taxon>
        <taxon>Diptera</taxon>
        <taxon>Nematocera</taxon>
        <taxon>Culicoidea</taxon>
        <taxon>Culicidae</taxon>
        <taxon>Anophelinae</taxon>
        <taxon>Anopheles</taxon>
    </lineage>
</organism>
<dbReference type="AlphaFoldDB" id="A0A1S4GJ47"/>
<reference evidence="6" key="3">
    <citation type="submission" date="2020-05" db="UniProtKB">
        <authorList>
            <consortium name="EnsemblMetazoa"/>
        </authorList>
    </citation>
    <scope>IDENTIFICATION</scope>
    <source>
        <strain evidence="6">PEST</strain>
    </source>
</reference>
<feature type="compositionally biased region" description="Polar residues" evidence="3">
    <location>
        <begin position="630"/>
        <end position="646"/>
    </location>
</feature>
<proteinExistence type="predicted"/>
<dbReference type="EMBL" id="AAAB01008888">
    <property type="status" value="NOT_ANNOTATED_CDS"/>
    <property type="molecule type" value="Genomic_DNA"/>
</dbReference>
<dbReference type="Proteomes" id="UP000007062">
    <property type="component" value="Chromosome 2R"/>
</dbReference>
<dbReference type="FunFam" id="2.60.120.740:FF:000003">
    <property type="entry name" value="Protein eva-1 homolog C"/>
    <property type="match status" value="1"/>
</dbReference>
<keyword evidence="2" id="KW-0677">Repeat</keyword>
<dbReference type="CDD" id="cd22828">
    <property type="entry name" value="Gal_Rha_Lectin_EVA1_EVA1C_rpt1"/>
    <property type="match status" value="1"/>
</dbReference>
<feature type="region of interest" description="Disordered" evidence="3">
    <location>
        <begin position="622"/>
        <end position="646"/>
    </location>
</feature>
<evidence type="ECO:0000313" key="6">
    <source>
        <dbReference type="EnsemblMetazoa" id="AGAP003572-PA"/>
    </source>
</evidence>
<evidence type="ECO:0000256" key="4">
    <source>
        <dbReference type="SAM" id="Phobius"/>
    </source>
</evidence>
<accession>A0A1S4GJ47</accession>
<keyword evidence="4" id="KW-1133">Transmembrane helix</keyword>
<feature type="region of interest" description="Disordered" evidence="3">
    <location>
        <begin position="331"/>
        <end position="376"/>
    </location>
</feature>
<sequence length="646" mass="70756">MHVYQRSQHCSSHRNTHKTQAVMELRQVKPLSANCCSWIITLMMLITSPSLLCAEPDTQIFRVDPLALLSGTLRTYQRAGCDRELVTLSCPRGTSISIEIAQYGRSGDANERNLCPASTEDALDISIPGTEIEIKAPESCTWPNALQYSLLQTVVEACQKKRHCKFLASPKTFGGDPCPGQRKFVEVAYKCRPYEFRSKIACENDVIQLICNPYSRIAIYSANYGRTEYESLQCAQPQGVKEENCLASYATETVMQKCHGRRKCTLSADSTTFGKPCRPDSRMYLKVVYTCVPRKVLKDRFEAAPEPDEPLQSDLEQDQDELYDEDQFFRESDAAPPGPAPKLQGGPTNGRVSDVPGYVGTSSSSSTPASPPRSIHDIMDDSDFSFGENQEKFYLYLIVAVTVAILLCVSIVIGRLVVQRRRTAKDGDDKFQTSNTGETTLPNGFTDDISEIDADIDLQTPLPVPSVSRSDSNQTCLPFTCSLHALTLPAACTGRLFNDCRPTTNAPTRTRNDCIATRQSYGPYTPSPGPYGNLGPSNISHTSTTMLVPPCSMGTIMSTSQPPGYLGGPINIMPSQLGSSIGTIRTPLAAMTTLPRPHQPSQQLPPGFLGGSVIGTQTLRRLSSDHDGNTPRSLSRGATNAQYYYG</sequence>
<dbReference type="PROSITE" id="PS50228">
    <property type="entry name" value="SUEL_LECTIN"/>
    <property type="match status" value="2"/>
</dbReference>
<evidence type="ECO:0000259" key="5">
    <source>
        <dbReference type="PROSITE" id="PS50228"/>
    </source>
</evidence>
<evidence type="ECO:0000256" key="1">
    <source>
        <dbReference type="ARBA" id="ARBA00022734"/>
    </source>
</evidence>
<name>A0A1S4GJ47_ANOGA</name>
<dbReference type="PANTHER" id="PTHR46780">
    <property type="entry name" value="PROTEIN EVA-1"/>
    <property type="match status" value="1"/>
</dbReference>
<keyword evidence="1" id="KW-0430">Lectin</keyword>
<feature type="compositionally biased region" description="Polar residues" evidence="3">
    <location>
        <begin position="432"/>
        <end position="443"/>
    </location>
</feature>
<dbReference type="CDD" id="cd22829">
    <property type="entry name" value="Gal_Rha_Lectin_EVA1_EVA1C_rpt2"/>
    <property type="match status" value="1"/>
</dbReference>
<dbReference type="Gene3D" id="2.60.120.740">
    <property type="match status" value="2"/>
</dbReference>
<keyword evidence="4" id="KW-0812">Transmembrane</keyword>
<keyword evidence="4" id="KW-0472">Membrane</keyword>
<dbReference type="InterPro" id="IPR000922">
    <property type="entry name" value="Lectin_gal-bd_dom"/>
</dbReference>
<feature type="transmembrane region" description="Helical" evidence="4">
    <location>
        <begin position="393"/>
        <end position="418"/>
    </location>
</feature>
<feature type="domain" description="SUEL-type lectin" evidence="5">
    <location>
        <begin position="80"/>
        <end position="192"/>
    </location>
</feature>
<feature type="domain" description="SUEL-type lectin" evidence="5">
    <location>
        <begin position="201"/>
        <end position="292"/>
    </location>
</feature>
<dbReference type="VEuPathDB" id="VectorBase:AGAMI1_005934"/>
<evidence type="ECO:0000256" key="3">
    <source>
        <dbReference type="SAM" id="MobiDB-lite"/>
    </source>
</evidence>
<feature type="region of interest" description="Disordered" evidence="3">
    <location>
        <begin position="423"/>
        <end position="446"/>
    </location>
</feature>
<dbReference type="VEuPathDB" id="VectorBase:AGAP003572"/>
<evidence type="ECO:0000256" key="2">
    <source>
        <dbReference type="ARBA" id="ARBA00022737"/>
    </source>
</evidence>
<reference evidence="6 7" key="1">
    <citation type="journal article" date="2002" name="Science">
        <title>The genome sequence of the malaria mosquito Anopheles gambiae.</title>
        <authorList>
            <person name="Holt R.A."/>
            <person name="Subramanian G.M."/>
            <person name="Halpern A."/>
            <person name="Sutton G.G."/>
            <person name="Charlab R."/>
            <person name="Nusskern D.R."/>
            <person name="Wincker P."/>
            <person name="Clark A.G."/>
            <person name="Ribeiro J.M."/>
            <person name="Wides R."/>
            <person name="Salzberg S.L."/>
            <person name="Loftus B."/>
            <person name="Yandell M."/>
            <person name="Majoros W.H."/>
            <person name="Rusch D.B."/>
            <person name="Lai Z."/>
            <person name="Kraft C.L."/>
            <person name="Abril J.F."/>
            <person name="Anthouard V."/>
            <person name="Arensburger P."/>
            <person name="Atkinson P.W."/>
            <person name="Baden H."/>
            <person name="de Berardinis V."/>
            <person name="Baldwin D."/>
            <person name="Benes V."/>
            <person name="Biedler J."/>
            <person name="Blass C."/>
            <person name="Bolanos R."/>
            <person name="Boscus D."/>
            <person name="Barnstead M."/>
            <person name="Cai S."/>
            <person name="Center A."/>
            <person name="Chaturverdi K."/>
            <person name="Christophides G.K."/>
            <person name="Chrystal M.A."/>
            <person name="Clamp M."/>
            <person name="Cravchik A."/>
            <person name="Curwen V."/>
            <person name="Dana A."/>
            <person name="Delcher A."/>
            <person name="Dew I."/>
            <person name="Evans C.A."/>
            <person name="Flanigan M."/>
            <person name="Grundschober-Freimoser A."/>
            <person name="Friedli L."/>
            <person name="Gu Z."/>
            <person name="Guan P."/>
            <person name="Guigo R."/>
            <person name="Hillenmeyer M.E."/>
            <person name="Hladun S.L."/>
            <person name="Hogan J.R."/>
            <person name="Hong Y.S."/>
            <person name="Hoover J."/>
            <person name="Jaillon O."/>
            <person name="Ke Z."/>
            <person name="Kodira C."/>
            <person name="Kokoza E."/>
            <person name="Koutsos A."/>
            <person name="Letunic I."/>
            <person name="Levitsky A."/>
            <person name="Liang Y."/>
            <person name="Lin J.J."/>
            <person name="Lobo N.F."/>
            <person name="Lopez J.R."/>
            <person name="Malek J.A."/>
            <person name="McIntosh T.C."/>
            <person name="Meister S."/>
            <person name="Miller J."/>
            <person name="Mobarry C."/>
            <person name="Mongin E."/>
            <person name="Murphy S.D."/>
            <person name="O'Brochta D.A."/>
            <person name="Pfannkoch C."/>
            <person name="Qi R."/>
            <person name="Regier M.A."/>
            <person name="Remington K."/>
            <person name="Shao H."/>
            <person name="Sharakhova M.V."/>
            <person name="Sitter C.D."/>
            <person name="Shetty J."/>
            <person name="Smith T.J."/>
            <person name="Strong R."/>
            <person name="Sun J."/>
            <person name="Thomasova D."/>
            <person name="Ton L.Q."/>
            <person name="Topalis P."/>
            <person name="Tu Z."/>
            <person name="Unger M.F."/>
            <person name="Walenz B."/>
            <person name="Wang A."/>
            <person name="Wang J."/>
            <person name="Wang M."/>
            <person name="Wang X."/>
            <person name="Woodford K.J."/>
            <person name="Wortman J.R."/>
            <person name="Wu M."/>
            <person name="Yao A."/>
            <person name="Zdobnov E.M."/>
            <person name="Zhang H."/>
            <person name="Zhao Q."/>
            <person name="Zhao S."/>
            <person name="Zhu S.C."/>
            <person name="Zhimulev I."/>
            <person name="Coluzzi M."/>
            <person name="della Torre A."/>
            <person name="Roth C.W."/>
            <person name="Louis C."/>
            <person name="Kalush F."/>
            <person name="Mural R.J."/>
            <person name="Myers E.W."/>
            <person name="Adams M.D."/>
            <person name="Smith H.O."/>
            <person name="Broder S."/>
            <person name="Gardner M.J."/>
            <person name="Fraser C.M."/>
            <person name="Birney E."/>
            <person name="Bork P."/>
            <person name="Brey P.T."/>
            <person name="Venter J.C."/>
            <person name="Weissenbach J."/>
            <person name="Kafatos F.C."/>
            <person name="Collins F.H."/>
            <person name="Hoffman S.L."/>
        </authorList>
    </citation>
    <scope>NUCLEOTIDE SEQUENCE [LARGE SCALE GENOMIC DNA]</scope>
    <source>
        <strain evidence="6 7">PEST</strain>
    </source>
</reference>